<comment type="caution">
    <text evidence="7">The sequence shown here is derived from an EMBL/GenBank/DDBJ whole genome shotgun (WGS) entry which is preliminary data.</text>
</comment>
<keyword evidence="8" id="KW-1185">Reference proteome</keyword>
<protein>
    <recommendedName>
        <fullName evidence="6">Myb/SANT-like DNA-binding domain-containing protein</fullName>
    </recommendedName>
</protein>
<evidence type="ECO:0000256" key="3">
    <source>
        <dbReference type="ARBA" id="ARBA00023125"/>
    </source>
</evidence>
<evidence type="ECO:0000256" key="5">
    <source>
        <dbReference type="ARBA" id="ARBA00023242"/>
    </source>
</evidence>
<name>A0A2J7PWL7_9NEOP</name>
<keyword evidence="3" id="KW-0238">DNA-binding</keyword>
<dbReference type="EMBL" id="NEVH01020879">
    <property type="protein sequence ID" value="PNF20720.1"/>
    <property type="molecule type" value="Genomic_DNA"/>
</dbReference>
<evidence type="ECO:0000313" key="8">
    <source>
        <dbReference type="Proteomes" id="UP000235965"/>
    </source>
</evidence>
<dbReference type="Proteomes" id="UP000235965">
    <property type="component" value="Unassembled WGS sequence"/>
</dbReference>
<dbReference type="InterPro" id="IPR044822">
    <property type="entry name" value="Myb_DNA-bind_4"/>
</dbReference>
<evidence type="ECO:0000256" key="2">
    <source>
        <dbReference type="ARBA" id="ARBA00023015"/>
    </source>
</evidence>
<comment type="subcellular location">
    <subcellularLocation>
        <location evidence="1">Nucleus</location>
    </subcellularLocation>
</comment>
<sequence length="264" mass="30533">MEEEIIMVPEDGFSSAEKFVWSRPMVLTLIEEYKKVEHEFKDSNIKKKHIWRKIAQHLAERGYHNVNEDMCDKKWRNLKKTFKEIYVGQRGSPLRTKWGFYNAVEEIFSKDPNIVSAASVSVSTKPFLTTKKIPGPDGQEMQVEIMEVVGNLHDEYLEDGEAVIAENSEDRAYGPFDSSVQQPPAWFTEFLQQYHNDEERRIEMLNKMHADIIALEEKKCALLATLIEKLGGPAKVQENEKCVSSEFQELEQNPECEIAENCKN</sequence>
<evidence type="ECO:0000256" key="4">
    <source>
        <dbReference type="ARBA" id="ARBA00023163"/>
    </source>
</evidence>
<keyword evidence="2" id="KW-0805">Transcription regulation</keyword>
<feature type="domain" description="Myb/SANT-like DNA-binding" evidence="6">
    <location>
        <begin position="20"/>
        <end position="107"/>
    </location>
</feature>
<evidence type="ECO:0000256" key="1">
    <source>
        <dbReference type="ARBA" id="ARBA00004123"/>
    </source>
</evidence>
<dbReference type="GO" id="GO:0010468">
    <property type="term" value="P:regulation of gene expression"/>
    <property type="evidence" value="ECO:0007669"/>
    <property type="project" value="UniProtKB-ARBA"/>
</dbReference>
<dbReference type="OrthoDB" id="8178301at2759"/>
<keyword evidence="4" id="KW-0804">Transcription</keyword>
<accession>A0A2J7PWL7</accession>
<dbReference type="GO" id="GO:0003677">
    <property type="term" value="F:DNA binding"/>
    <property type="evidence" value="ECO:0007669"/>
    <property type="project" value="UniProtKB-KW"/>
</dbReference>
<proteinExistence type="predicted"/>
<reference evidence="7 8" key="1">
    <citation type="submission" date="2017-12" db="EMBL/GenBank/DDBJ databases">
        <title>Hemimetabolous genomes reveal molecular basis of termite eusociality.</title>
        <authorList>
            <person name="Harrison M.C."/>
            <person name="Jongepier E."/>
            <person name="Robertson H.M."/>
            <person name="Arning N."/>
            <person name="Bitard-Feildel T."/>
            <person name="Chao H."/>
            <person name="Childers C.P."/>
            <person name="Dinh H."/>
            <person name="Doddapaneni H."/>
            <person name="Dugan S."/>
            <person name="Gowin J."/>
            <person name="Greiner C."/>
            <person name="Han Y."/>
            <person name="Hu H."/>
            <person name="Hughes D.S.T."/>
            <person name="Huylmans A.-K."/>
            <person name="Kemena C."/>
            <person name="Kremer L.P.M."/>
            <person name="Lee S.L."/>
            <person name="Lopez-Ezquerra A."/>
            <person name="Mallet L."/>
            <person name="Monroy-Kuhn J.M."/>
            <person name="Moser A."/>
            <person name="Murali S.C."/>
            <person name="Muzny D.M."/>
            <person name="Otani S."/>
            <person name="Piulachs M.-D."/>
            <person name="Poelchau M."/>
            <person name="Qu J."/>
            <person name="Schaub F."/>
            <person name="Wada-Katsumata A."/>
            <person name="Worley K.C."/>
            <person name="Xie Q."/>
            <person name="Ylla G."/>
            <person name="Poulsen M."/>
            <person name="Gibbs R.A."/>
            <person name="Schal C."/>
            <person name="Richards S."/>
            <person name="Belles X."/>
            <person name="Korb J."/>
            <person name="Bornberg-Bauer E."/>
        </authorList>
    </citation>
    <scope>NUCLEOTIDE SEQUENCE [LARGE SCALE GENOMIC DNA]</scope>
    <source>
        <tissue evidence="7">Whole body</tissue>
    </source>
</reference>
<evidence type="ECO:0000259" key="6">
    <source>
        <dbReference type="Pfam" id="PF13837"/>
    </source>
</evidence>
<evidence type="ECO:0000313" key="7">
    <source>
        <dbReference type="EMBL" id="PNF20720.1"/>
    </source>
</evidence>
<dbReference type="Pfam" id="PF13837">
    <property type="entry name" value="Myb_DNA-bind_4"/>
    <property type="match status" value="1"/>
</dbReference>
<dbReference type="InParanoid" id="A0A2J7PWL7"/>
<gene>
    <name evidence="7" type="ORF">B7P43_G17373</name>
</gene>
<dbReference type="Gene3D" id="1.10.10.60">
    <property type="entry name" value="Homeodomain-like"/>
    <property type="match status" value="1"/>
</dbReference>
<dbReference type="AlphaFoldDB" id="A0A2J7PWL7"/>
<dbReference type="PANTHER" id="PTHR21654">
    <property type="entry name" value="FI21293P1"/>
    <property type="match status" value="1"/>
</dbReference>
<dbReference type="PANTHER" id="PTHR21654:SF84">
    <property type="entry name" value="SI:DKEY-66I24.7"/>
    <property type="match status" value="1"/>
</dbReference>
<keyword evidence="5" id="KW-0539">Nucleus</keyword>
<dbReference type="GO" id="GO:0005634">
    <property type="term" value="C:nucleus"/>
    <property type="evidence" value="ECO:0007669"/>
    <property type="project" value="UniProtKB-SubCell"/>
</dbReference>
<organism evidence="7 8">
    <name type="scientific">Cryptotermes secundus</name>
    <dbReference type="NCBI Taxonomy" id="105785"/>
    <lineage>
        <taxon>Eukaryota</taxon>
        <taxon>Metazoa</taxon>
        <taxon>Ecdysozoa</taxon>
        <taxon>Arthropoda</taxon>
        <taxon>Hexapoda</taxon>
        <taxon>Insecta</taxon>
        <taxon>Pterygota</taxon>
        <taxon>Neoptera</taxon>
        <taxon>Polyneoptera</taxon>
        <taxon>Dictyoptera</taxon>
        <taxon>Blattodea</taxon>
        <taxon>Blattoidea</taxon>
        <taxon>Termitoidae</taxon>
        <taxon>Kalotermitidae</taxon>
        <taxon>Cryptotermitinae</taxon>
        <taxon>Cryptotermes</taxon>
    </lineage>
</organism>